<protein>
    <submittedName>
        <fullName evidence="1">Uncharacterized protein</fullName>
    </submittedName>
</protein>
<accession>A0ABR4CQX4</accession>
<gene>
    <name evidence="1" type="ORF">VTL71DRAFT_11593</name>
</gene>
<dbReference type="Proteomes" id="UP001595075">
    <property type="component" value="Unassembled WGS sequence"/>
</dbReference>
<organism evidence="1 2">
    <name type="scientific">Oculimacula yallundae</name>
    <dbReference type="NCBI Taxonomy" id="86028"/>
    <lineage>
        <taxon>Eukaryota</taxon>
        <taxon>Fungi</taxon>
        <taxon>Dikarya</taxon>
        <taxon>Ascomycota</taxon>
        <taxon>Pezizomycotina</taxon>
        <taxon>Leotiomycetes</taxon>
        <taxon>Helotiales</taxon>
        <taxon>Ploettnerulaceae</taxon>
        <taxon>Oculimacula</taxon>
    </lineage>
</organism>
<proteinExistence type="predicted"/>
<name>A0ABR4CQX4_9HELO</name>
<dbReference type="Pfam" id="PF20180">
    <property type="entry name" value="UQCC2_CBP6"/>
    <property type="match status" value="1"/>
</dbReference>
<reference evidence="1 2" key="1">
    <citation type="journal article" date="2024" name="Commun. Biol.">
        <title>Comparative genomic analysis of thermophilic fungi reveals convergent evolutionary adaptations and gene losses.</title>
        <authorList>
            <person name="Steindorff A.S."/>
            <person name="Aguilar-Pontes M.V."/>
            <person name="Robinson A.J."/>
            <person name="Andreopoulos B."/>
            <person name="LaButti K."/>
            <person name="Kuo A."/>
            <person name="Mondo S."/>
            <person name="Riley R."/>
            <person name="Otillar R."/>
            <person name="Haridas S."/>
            <person name="Lipzen A."/>
            <person name="Grimwood J."/>
            <person name="Schmutz J."/>
            <person name="Clum A."/>
            <person name="Reid I.D."/>
            <person name="Moisan M.C."/>
            <person name="Butler G."/>
            <person name="Nguyen T.T.M."/>
            <person name="Dewar K."/>
            <person name="Conant G."/>
            <person name="Drula E."/>
            <person name="Henrissat B."/>
            <person name="Hansel C."/>
            <person name="Singer S."/>
            <person name="Hutchinson M.I."/>
            <person name="de Vries R.P."/>
            <person name="Natvig D.O."/>
            <person name="Powell A.J."/>
            <person name="Tsang A."/>
            <person name="Grigoriev I.V."/>
        </authorList>
    </citation>
    <scope>NUCLEOTIDE SEQUENCE [LARGE SCALE GENOMIC DNA]</scope>
    <source>
        <strain evidence="1 2">CBS 494.80</strain>
    </source>
</reference>
<sequence length="132" mass="15183">MSKSLAYKHSIRALSRWPADSLRPDCQFPIVMRKALEARFPPTSTNASKTPGASENVAMSGLDEQLELERANVLYALVENRFSRKYPITGSLMTPKSNPNHYTNLIRELDEAPRSSWIERTIKRWKGFLRFQ</sequence>
<evidence type="ECO:0000313" key="2">
    <source>
        <dbReference type="Proteomes" id="UP001595075"/>
    </source>
</evidence>
<dbReference type="EMBL" id="JAZHXI010000004">
    <property type="protein sequence ID" value="KAL2072250.1"/>
    <property type="molecule type" value="Genomic_DNA"/>
</dbReference>
<dbReference type="PANTHER" id="PTHR28250:SF1">
    <property type="entry name" value="CYTOCHROME B PRE-MRNA-PROCESSING PROTEIN 6"/>
    <property type="match status" value="1"/>
</dbReference>
<dbReference type="PANTHER" id="PTHR28250">
    <property type="entry name" value="CYTOCHROME B PRE-MRNA-PROCESSING PROTEIN 6"/>
    <property type="match status" value="1"/>
</dbReference>
<dbReference type="InterPro" id="IPR037653">
    <property type="entry name" value="Cbp6"/>
</dbReference>
<evidence type="ECO:0000313" key="1">
    <source>
        <dbReference type="EMBL" id="KAL2072250.1"/>
    </source>
</evidence>
<comment type="caution">
    <text evidence="1">The sequence shown here is derived from an EMBL/GenBank/DDBJ whole genome shotgun (WGS) entry which is preliminary data.</text>
</comment>
<keyword evidence="2" id="KW-1185">Reference proteome</keyword>